<evidence type="ECO:0000313" key="2">
    <source>
        <dbReference type="Proteomes" id="UP000004207"/>
    </source>
</evidence>
<dbReference type="HOGENOM" id="CLU_3099777_0_0_4"/>
<accession>F5S7H5</accession>
<keyword evidence="2" id="KW-1185">Reference proteome</keyword>
<evidence type="ECO:0000313" key="1">
    <source>
        <dbReference type="EMBL" id="EGK08957.1"/>
    </source>
</evidence>
<dbReference type="EMBL" id="AFHS01000038">
    <property type="protein sequence ID" value="EGK08957.1"/>
    <property type="molecule type" value="Genomic_DNA"/>
</dbReference>
<name>F5S7H5_KINKI</name>
<organism evidence="1 2">
    <name type="scientific">Kingella kingae ATCC 23330</name>
    <dbReference type="NCBI Taxonomy" id="887327"/>
    <lineage>
        <taxon>Bacteria</taxon>
        <taxon>Pseudomonadati</taxon>
        <taxon>Pseudomonadota</taxon>
        <taxon>Betaproteobacteria</taxon>
        <taxon>Neisseriales</taxon>
        <taxon>Neisseriaceae</taxon>
        <taxon>Kingella</taxon>
    </lineage>
</organism>
<gene>
    <name evidence="1" type="ORF">HMPREF0476_1158</name>
</gene>
<sequence>MTIFFMGLTFLNQQKSGKAACTMVFIVTQNQSCRLLTTFLLQSAFFHATNT</sequence>
<protein>
    <submittedName>
        <fullName evidence="1">Uncharacterized protein</fullName>
    </submittedName>
</protein>
<reference evidence="1 2" key="1">
    <citation type="submission" date="2011-04" db="EMBL/GenBank/DDBJ databases">
        <authorList>
            <person name="Muzny D."/>
            <person name="Qin X."/>
            <person name="Deng J."/>
            <person name="Jiang H."/>
            <person name="Liu Y."/>
            <person name="Qu J."/>
            <person name="Song X.-Z."/>
            <person name="Zhang L."/>
            <person name="Thornton R."/>
            <person name="Coyle M."/>
            <person name="Francisco L."/>
            <person name="Jackson L."/>
            <person name="Javaid M."/>
            <person name="Korchina V."/>
            <person name="Kovar C."/>
            <person name="Mata R."/>
            <person name="Mathew T."/>
            <person name="Ngo R."/>
            <person name="Nguyen L."/>
            <person name="Nguyen N."/>
            <person name="Okwuonu G."/>
            <person name="Ongeri F."/>
            <person name="Pham C."/>
            <person name="Simmons D."/>
            <person name="Wilczek-Boney K."/>
            <person name="Hale W."/>
            <person name="Jakkamsetti A."/>
            <person name="Pham P."/>
            <person name="Ruth R."/>
            <person name="San Lucas F."/>
            <person name="Warren J."/>
            <person name="Zhang J."/>
            <person name="Zhao Z."/>
            <person name="Zhou C."/>
            <person name="Zhu D."/>
            <person name="Lee S."/>
            <person name="Bess C."/>
            <person name="Blankenburg K."/>
            <person name="Forbes L."/>
            <person name="Fu Q."/>
            <person name="Gubbala S."/>
            <person name="Hirani K."/>
            <person name="Jayaseelan J.C."/>
            <person name="Lara F."/>
            <person name="Munidasa M."/>
            <person name="Palculict T."/>
            <person name="Patil S."/>
            <person name="Pu L.-L."/>
            <person name="Saada N."/>
            <person name="Tang L."/>
            <person name="Weissenberger G."/>
            <person name="Zhu Y."/>
            <person name="Hemphill L."/>
            <person name="Shang Y."/>
            <person name="Youmans B."/>
            <person name="Ayvaz T."/>
            <person name="Ross M."/>
            <person name="Santibanez J."/>
            <person name="Aqrawi P."/>
            <person name="Gross S."/>
            <person name="Joshi V."/>
            <person name="Fowler G."/>
            <person name="Nazareth L."/>
            <person name="Reid J."/>
            <person name="Worley K."/>
            <person name="Petrosino J."/>
            <person name="Highlander S."/>
            <person name="Gibbs R."/>
        </authorList>
    </citation>
    <scope>NUCLEOTIDE SEQUENCE [LARGE SCALE GENOMIC DNA]</scope>
    <source>
        <strain evidence="1 2">ATCC 23330</strain>
    </source>
</reference>
<dbReference type="Proteomes" id="UP000004207">
    <property type="component" value="Unassembled WGS sequence"/>
</dbReference>
<proteinExistence type="predicted"/>
<dbReference type="AlphaFoldDB" id="F5S7H5"/>
<comment type="caution">
    <text evidence="1">The sequence shown here is derived from an EMBL/GenBank/DDBJ whole genome shotgun (WGS) entry which is preliminary data.</text>
</comment>